<evidence type="ECO:0000256" key="3">
    <source>
        <dbReference type="ARBA" id="ARBA00022448"/>
    </source>
</evidence>
<name>A0A662DAU4_UNCAE</name>
<evidence type="ECO:0000256" key="2">
    <source>
        <dbReference type="ARBA" id="ARBA00008038"/>
    </source>
</evidence>
<dbReference type="GO" id="GO:0005886">
    <property type="term" value="C:plasma membrane"/>
    <property type="evidence" value="ECO:0007669"/>
    <property type="project" value="UniProtKB-SubCell"/>
</dbReference>
<dbReference type="Proteomes" id="UP000280417">
    <property type="component" value="Unassembled WGS sequence"/>
</dbReference>
<evidence type="ECO:0000256" key="6">
    <source>
        <dbReference type="ARBA" id="ARBA00022989"/>
    </source>
</evidence>
<keyword evidence="3" id="KW-0813">Transport</keyword>
<sequence>MDITTLVGIASGLGLVLMAILQGGGVAIFINIPSLMITVGGTIGATLINFPMPKVIGVMRVVKKAFLHKEVSPENTIATLVEFARIARREGVLALEERLSGTDDPFFRKGVQLAVDGTPPETIREILTIDLNSLQERHRVGQSIFNAMGTYSPAFGMIGTLIGLIQMLRSLDDPSKIGQGMATALITTFYGALMANLVFLPIAGKLKVRSEEEVLNKQLIMEGIIAIQSGDNPRVVEDKLKSFLAPGVREKIKTGTGTK</sequence>
<proteinExistence type="inferred from homology"/>
<feature type="transmembrane region" description="Helical" evidence="8">
    <location>
        <begin position="177"/>
        <end position="200"/>
    </location>
</feature>
<keyword evidence="6 8" id="KW-1133">Transmembrane helix</keyword>
<keyword evidence="10" id="KW-0282">Flagellum</keyword>
<dbReference type="InterPro" id="IPR047055">
    <property type="entry name" value="MotA-like"/>
</dbReference>
<organism evidence="10 11">
    <name type="scientific">Aerophobetes bacterium</name>
    <dbReference type="NCBI Taxonomy" id="2030807"/>
    <lineage>
        <taxon>Bacteria</taxon>
        <taxon>Candidatus Aerophobota</taxon>
    </lineage>
</organism>
<reference evidence="10 11" key="1">
    <citation type="submission" date="2018-06" db="EMBL/GenBank/DDBJ databases">
        <title>Extensive metabolic versatility and redundancy in microbially diverse, dynamic hydrothermal sediments.</title>
        <authorList>
            <person name="Dombrowski N."/>
            <person name="Teske A."/>
            <person name="Baker B.J."/>
        </authorList>
    </citation>
    <scope>NUCLEOTIDE SEQUENCE [LARGE SCALE GENOMIC DNA]</scope>
    <source>
        <strain evidence="10">B3_G15</strain>
    </source>
</reference>
<evidence type="ECO:0000256" key="8">
    <source>
        <dbReference type="SAM" id="Phobius"/>
    </source>
</evidence>
<evidence type="ECO:0000313" key="11">
    <source>
        <dbReference type="Proteomes" id="UP000280417"/>
    </source>
</evidence>
<dbReference type="AlphaFoldDB" id="A0A662DAU4"/>
<gene>
    <name evidence="10" type="ORF">DRJ04_08040</name>
</gene>
<evidence type="ECO:0000256" key="4">
    <source>
        <dbReference type="ARBA" id="ARBA00022475"/>
    </source>
</evidence>
<dbReference type="EMBL" id="QMQA01000250">
    <property type="protein sequence ID" value="RLE11451.1"/>
    <property type="molecule type" value="Genomic_DNA"/>
</dbReference>
<accession>A0A662DAU4</accession>
<dbReference type="GO" id="GO:0006935">
    <property type="term" value="P:chemotaxis"/>
    <property type="evidence" value="ECO:0007669"/>
    <property type="project" value="InterPro"/>
</dbReference>
<dbReference type="PANTHER" id="PTHR30433:SF2">
    <property type="entry name" value="MOTILITY PROTEIN A"/>
    <property type="match status" value="1"/>
</dbReference>
<comment type="caution">
    <text evidence="10">The sequence shown here is derived from an EMBL/GenBank/DDBJ whole genome shotgun (WGS) entry which is preliminary data.</text>
</comment>
<dbReference type="InterPro" id="IPR002898">
    <property type="entry name" value="MotA_ExbB_proton_chnl"/>
</dbReference>
<evidence type="ECO:0000256" key="1">
    <source>
        <dbReference type="ARBA" id="ARBA00004651"/>
    </source>
</evidence>
<feature type="transmembrane region" description="Helical" evidence="8">
    <location>
        <begin position="28"/>
        <end position="50"/>
    </location>
</feature>
<keyword evidence="5 8" id="KW-0812">Transmembrane</keyword>
<comment type="subcellular location">
    <subcellularLocation>
        <location evidence="1">Cell membrane</location>
        <topology evidence="1">Multi-pass membrane protein</topology>
    </subcellularLocation>
</comment>
<comment type="similarity">
    <text evidence="2">Belongs to the MotA family.</text>
</comment>
<evidence type="ECO:0000256" key="7">
    <source>
        <dbReference type="ARBA" id="ARBA00023136"/>
    </source>
</evidence>
<evidence type="ECO:0000313" key="10">
    <source>
        <dbReference type="EMBL" id="RLE11451.1"/>
    </source>
</evidence>
<keyword evidence="7 8" id="KW-0472">Membrane</keyword>
<protein>
    <submittedName>
        <fullName evidence="10">Flagellar motor protein</fullName>
    </submittedName>
</protein>
<keyword evidence="10" id="KW-0969">Cilium</keyword>
<feature type="transmembrane region" description="Helical" evidence="8">
    <location>
        <begin position="144"/>
        <end position="165"/>
    </location>
</feature>
<evidence type="ECO:0000259" key="9">
    <source>
        <dbReference type="Pfam" id="PF01618"/>
    </source>
</evidence>
<dbReference type="NCBIfam" id="NF006583">
    <property type="entry name" value="PRK09109.1"/>
    <property type="match status" value="1"/>
</dbReference>
<dbReference type="Pfam" id="PF01618">
    <property type="entry name" value="MotA_ExbB"/>
    <property type="match status" value="1"/>
</dbReference>
<dbReference type="PROSITE" id="PS01307">
    <property type="entry name" value="MOTA"/>
    <property type="match status" value="1"/>
</dbReference>
<keyword evidence="10" id="KW-0966">Cell projection</keyword>
<evidence type="ECO:0000256" key="5">
    <source>
        <dbReference type="ARBA" id="ARBA00022692"/>
    </source>
</evidence>
<dbReference type="PANTHER" id="PTHR30433">
    <property type="entry name" value="CHEMOTAXIS PROTEIN MOTA"/>
    <property type="match status" value="1"/>
</dbReference>
<dbReference type="InterPro" id="IPR000540">
    <property type="entry name" value="Flag_MotA_CS"/>
</dbReference>
<dbReference type="GO" id="GO:0071978">
    <property type="term" value="P:bacterial-type flagellum-dependent swarming motility"/>
    <property type="evidence" value="ECO:0007669"/>
    <property type="project" value="InterPro"/>
</dbReference>
<keyword evidence="4" id="KW-1003">Cell membrane</keyword>
<feature type="domain" description="MotA/TolQ/ExbB proton channel" evidence="9">
    <location>
        <begin position="102"/>
        <end position="216"/>
    </location>
</feature>